<dbReference type="FunFam" id="4.10.280.10:FF:000021">
    <property type="entry name" value="Transcription factor bHLH130 family"/>
    <property type="match status" value="1"/>
</dbReference>
<dbReference type="EMBL" id="JACMSC010000003">
    <property type="protein sequence ID" value="KAG6528983.1"/>
    <property type="molecule type" value="Genomic_DNA"/>
</dbReference>
<dbReference type="SUPFAM" id="SSF47459">
    <property type="entry name" value="HLH, helix-loop-helix DNA-binding domain"/>
    <property type="match status" value="1"/>
</dbReference>
<dbReference type="GO" id="GO:0005634">
    <property type="term" value="C:nucleus"/>
    <property type="evidence" value="ECO:0007669"/>
    <property type="project" value="UniProtKB-SubCell"/>
</dbReference>
<evidence type="ECO:0000256" key="2">
    <source>
        <dbReference type="ARBA" id="ARBA00005510"/>
    </source>
</evidence>
<dbReference type="Gene3D" id="4.10.280.10">
    <property type="entry name" value="Helix-loop-helix DNA-binding domain"/>
    <property type="match status" value="1"/>
</dbReference>
<reference evidence="8 9" key="1">
    <citation type="submission" date="2020-08" db="EMBL/GenBank/DDBJ databases">
        <title>Plant Genome Project.</title>
        <authorList>
            <person name="Zhang R.-G."/>
        </authorList>
    </citation>
    <scope>NUCLEOTIDE SEQUENCE [LARGE SCALE GENOMIC DNA]</scope>
    <source>
        <tissue evidence="8">Rhizome</tissue>
    </source>
</reference>
<dbReference type="Pfam" id="PF00010">
    <property type="entry name" value="HLH"/>
    <property type="match status" value="1"/>
</dbReference>
<evidence type="ECO:0000256" key="4">
    <source>
        <dbReference type="ARBA" id="ARBA00023125"/>
    </source>
</evidence>
<dbReference type="PANTHER" id="PTHR16223">
    <property type="entry name" value="TRANSCRIPTION FACTOR BHLH83-RELATED"/>
    <property type="match status" value="1"/>
</dbReference>
<evidence type="ECO:0000256" key="3">
    <source>
        <dbReference type="ARBA" id="ARBA00023015"/>
    </source>
</evidence>
<evidence type="ECO:0000259" key="7">
    <source>
        <dbReference type="PROSITE" id="PS50888"/>
    </source>
</evidence>
<comment type="caution">
    <text evidence="8">The sequence shown here is derived from an EMBL/GenBank/DDBJ whole genome shotgun (WGS) entry which is preliminary data.</text>
</comment>
<keyword evidence="9" id="KW-1185">Reference proteome</keyword>
<dbReference type="InterPro" id="IPR045843">
    <property type="entry name" value="IND-like"/>
</dbReference>
<organism evidence="8 9">
    <name type="scientific">Zingiber officinale</name>
    <name type="common">Ginger</name>
    <name type="synonym">Amomum zingiber</name>
    <dbReference type="NCBI Taxonomy" id="94328"/>
    <lineage>
        <taxon>Eukaryota</taxon>
        <taxon>Viridiplantae</taxon>
        <taxon>Streptophyta</taxon>
        <taxon>Embryophyta</taxon>
        <taxon>Tracheophyta</taxon>
        <taxon>Spermatophyta</taxon>
        <taxon>Magnoliopsida</taxon>
        <taxon>Liliopsida</taxon>
        <taxon>Zingiberales</taxon>
        <taxon>Zingiberaceae</taxon>
        <taxon>Zingiber</taxon>
    </lineage>
</organism>
<keyword evidence="3" id="KW-0805">Transcription regulation</keyword>
<keyword evidence="4" id="KW-0238">DNA-binding</keyword>
<sequence length="249" mass="27479">MSSGLERFQSAPSSFLGEICDEFLAVRPETDTMFPRFSAPNFPENLSSGGGHSRPTTLSEILIPHHKVAFPSSPLTMFHSNADNGNGPFLLISSRNNKGEIFTLHSSVGCTVISSSTFRNKDLPPISCPPRQNSLMSQISETQMSLPKNFQQFQDAVPCRVRAKRGFATHPRSVAERVRRSKISERMKKLQELVPNMDKQTNTAAMLDLAVIYIKDLQKQVKVLSEGQAKCTCLSSEESKYLNNGAGEG</sequence>
<dbReference type="InterPro" id="IPR036638">
    <property type="entry name" value="HLH_DNA-bd_sf"/>
</dbReference>
<dbReference type="Proteomes" id="UP000734854">
    <property type="component" value="Unassembled WGS sequence"/>
</dbReference>
<evidence type="ECO:0000256" key="6">
    <source>
        <dbReference type="ARBA" id="ARBA00023242"/>
    </source>
</evidence>
<dbReference type="SMART" id="SM00353">
    <property type="entry name" value="HLH"/>
    <property type="match status" value="1"/>
</dbReference>
<keyword evidence="5" id="KW-0804">Transcription</keyword>
<evidence type="ECO:0000256" key="5">
    <source>
        <dbReference type="ARBA" id="ARBA00023163"/>
    </source>
</evidence>
<comment type="subcellular location">
    <subcellularLocation>
        <location evidence="1">Nucleus</location>
    </subcellularLocation>
</comment>
<dbReference type="GO" id="GO:0000981">
    <property type="term" value="F:DNA-binding transcription factor activity, RNA polymerase II-specific"/>
    <property type="evidence" value="ECO:0007669"/>
    <property type="project" value="TreeGrafter"/>
</dbReference>
<accession>A0A8J5HQQ1</accession>
<evidence type="ECO:0000313" key="9">
    <source>
        <dbReference type="Proteomes" id="UP000734854"/>
    </source>
</evidence>
<dbReference type="AlphaFoldDB" id="A0A8J5HQQ1"/>
<dbReference type="GO" id="GO:0000978">
    <property type="term" value="F:RNA polymerase II cis-regulatory region sequence-specific DNA binding"/>
    <property type="evidence" value="ECO:0007669"/>
    <property type="project" value="TreeGrafter"/>
</dbReference>
<evidence type="ECO:0000313" key="8">
    <source>
        <dbReference type="EMBL" id="KAG6528983.1"/>
    </source>
</evidence>
<protein>
    <recommendedName>
        <fullName evidence="7">BHLH domain-containing protein</fullName>
    </recommendedName>
</protein>
<evidence type="ECO:0000256" key="1">
    <source>
        <dbReference type="ARBA" id="ARBA00004123"/>
    </source>
</evidence>
<dbReference type="PROSITE" id="PS50888">
    <property type="entry name" value="BHLH"/>
    <property type="match status" value="1"/>
</dbReference>
<proteinExistence type="inferred from homology"/>
<dbReference type="PANTHER" id="PTHR16223:SF125">
    <property type="entry name" value="OS08G0506700 PROTEIN"/>
    <property type="match status" value="1"/>
</dbReference>
<dbReference type="InterPro" id="IPR011598">
    <property type="entry name" value="bHLH_dom"/>
</dbReference>
<comment type="similarity">
    <text evidence="2">Belongs to the bHLH protein family.</text>
</comment>
<feature type="domain" description="BHLH" evidence="7">
    <location>
        <begin position="167"/>
        <end position="217"/>
    </location>
</feature>
<gene>
    <name evidence="8" type="ORF">ZIOFF_011175</name>
</gene>
<dbReference type="GO" id="GO:0046983">
    <property type="term" value="F:protein dimerization activity"/>
    <property type="evidence" value="ECO:0007669"/>
    <property type="project" value="InterPro"/>
</dbReference>
<name>A0A8J5HQQ1_ZINOF</name>
<keyword evidence="6" id="KW-0539">Nucleus</keyword>